<dbReference type="PROSITE" id="PS51996">
    <property type="entry name" value="TR_MART"/>
    <property type="match status" value="1"/>
</dbReference>
<feature type="transmembrane region" description="Helical" evidence="4">
    <location>
        <begin position="675"/>
        <end position="696"/>
    </location>
</feature>
<name>A0A821T0K0_9BILA</name>
<evidence type="ECO:0000256" key="2">
    <source>
        <dbReference type="ARBA" id="ARBA00022803"/>
    </source>
</evidence>
<evidence type="ECO:0000313" key="6">
    <source>
        <dbReference type="Proteomes" id="UP000663838"/>
    </source>
</evidence>
<dbReference type="InterPro" id="IPR019734">
    <property type="entry name" value="TPR_rpt"/>
</dbReference>
<dbReference type="InterPro" id="IPR011990">
    <property type="entry name" value="TPR-like_helical_dom_sf"/>
</dbReference>
<dbReference type="EMBL" id="CAJOBS010003748">
    <property type="protein sequence ID" value="CAF4864978.1"/>
    <property type="molecule type" value="Genomic_DNA"/>
</dbReference>
<dbReference type="SUPFAM" id="SSF56399">
    <property type="entry name" value="ADP-ribosylation"/>
    <property type="match status" value="1"/>
</dbReference>
<accession>A0A821T0K0</accession>
<dbReference type="SMART" id="SM00028">
    <property type="entry name" value="TPR"/>
    <property type="match status" value="4"/>
</dbReference>
<dbReference type="PROSITE" id="PS50005">
    <property type="entry name" value="TPR"/>
    <property type="match status" value="2"/>
</dbReference>
<dbReference type="Gene3D" id="1.25.40.10">
    <property type="entry name" value="Tetratricopeptide repeat domain"/>
    <property type="match status" value="2"/>
</dbReference>
<comment type="caution">
    <text evidence="5">The sequence shown here is derived from an EMBL/GenBank/DDBJ whole genome shotgun (WGS) entry which is preliminary data.</text>
</comment>
<feature type="repeat" description="TPR" evidence="3">
    <location>
        <begin position="478"/>
        <end position="511"/>
    </location>
</feature>
<keyword evidence="4" id="KW-1133">Transmembrane helix</keyword>
<proteinExistence type="predicted"/>
<keyword evidence="4" id="KW-0812">Transmembrane</keyword>
<evidence type="ECO:0000256" key="1">
    <source>
        <dbReference type="ARBA" id="ARBA00022737"/>
    </source>
</evidence>
<reference evidence="5" key="1">
    <citation type="submission" date="2021-02" db="EMBL/GenBank/DDBJ databases">
        <authorList>
            <person name="Nowell W R."/>
        </authorList>
    </citation>
    <scope>NUCLEOTIDE SEQUENCE</scope>
</reference>
<evidence type="ECO:0000313" key="5">
    <source>
        <dbReference type="EMBL" id="CAF4864978.1"/>
    </source>
</evidence>
<dbReference type="Pfam" id="PF13174">
    <property type="entry name" value="TPR_6"/>
    <property type="match status" value="1"/>
</dbReference>
<dbReference type="Gene3D" id="3.90.176.10">
    <property type="entry name" value="Toxin ADP-ribosyltransferase, Chain A, domain 1"/>
    <property type="match status" value="1"/>
</dbReference>
<dbReference type="Proteomes" id="UP000663838">
    <property type="component" value="Unassembled WGS sequence"/>
</dbReference>
<keyword evidence="4" id="KW-0472">Membrane</keyword>
<keyword evidence="2 3" id="KW-0802">TPR repeat</keyword>
<dbReference type="InterPro" id="IPR029062">
    <property type="entry name" value="Class_I_gatase-like"/>
</dbReference>
<dbReference type="PANTHER" id="PTHR45641:SF19">
    <property type="entry name" value="NEPHROCYSTIN-3"/>
    <property type="match status" value="1"/>
</dbReference>
<feature type="repeat" description="TPR" evidence="3">
    <location>
        <begin position="562"/>
        <end position="595"/>
    </location>
</feature>
<gene>
    <name evidence="5" type="ORF">TOA249_LOCUS28015</name>
</gene>
<protein>
    <submittedName>
        <fullName evidence="5">Uncharacterized protein</fullName>
    </submittedName>
</protein>
<dbReference type="Pfam" id="PF13424">
    <property type="entry name" value="TPR_12"/>
    <property type="match status" value="2"/>
</dbReference>
<evidence type="ECO:0000256" key="4">
    <source>
        <dbReference type="SAM" id="Phobius"/>
    </source>
</evidence>
<evidence type="ECO:0000256" key="3">
    <source>
        <dbReference type="PROSITE-ProRule" id="PRU00339"/>
    </source>
</evidence>
<dbReference type="SUPFAM" id="SSF52317">
    <property type="entry name" value="Class I glutamine amidotransferase-like"/>
    <property type="match status" value="1"/>
</dbReference>
<dbReference type="PANTHER" id="PTHR45641">
    <property type="entry name" value="TETRATRICOPEPTIDE REPEAT PROTEIN (AFU_ORTHOLOGUE AFUA_6G03870)"/>
    <property type="match status" value="1"/>
</dbReference>
<dbReference type="SUPFAM" id="SSF48452">
    <property type="entry name" value="TPR-like"/>
    <property type="match status" value="2"/>
</dbReference>
<dbReference type="AlphaFoldDB" id="A0A821T0K0"/>
<organism evidence="5 6">
    <name type="scientific">Rotaria socialis</name>
    <dbReference type="NCBI Taxonomy" id="392032"/>
    <lineage>
        <taxon>Eukaryota</taxon>
        <taxon>Metazoa</taxon>
        <taxon>Spiralia</taxon>
        <taxon>Gnathifera</taxon>
        <taxon>Rotifera</taxon>
        <taxon>Eurotatoria</taxon>
        <taxon>Bdelloidea</taxon>
        <taxon>Philodinida</taxon>
        <taxon>Philodinidae</taxon>
        <taxon>Rotaria</taxon>
    </lineage>
</organism>
<sequence length="956" mass="108347">MELNVITTSKIRRRYADDSIIVYLDILIDEVNLAQISHFGFSIKSFTDQHECIDFITHLQDQKVFCFIVDQLVENNILFLNQCPLVASIYVICTDEQSHEHWTKDYRKIRGVSGDLLLLTEALKRDLQLAYRNATPITILAPVTSSEPINTLNVMFMYCELLKETFLEMNYGEQAKCALVDYCKCKYANNEVTLRVIDEFDRDYAKYSPTWWYTRDSFVYRMLNKALRDHDLELINKFGFFIKDLHHQLKNLHRTLSSGNFTVYRGQRVCHSCCSMSIEEFIKLKQNVGGLISFNSFLSTSADEHVSRQFALSSLDDPSLKAIFYAIDVDLALTSSPVGYLSKRLSYFYDEQEYLWDMNAIFRICEVQEVENGVCQVNLTTTSENDSQLKQLTDYMRREIGILSGMQRLGYLMTEMGEWSKAKDIYETLLQEEEDPCIIQRLGFIAHQMGDLDAALRYYQHSLSIFETLLSPNDPELATIYGNVGCVLNDKGHLEDALEQFKRTLELQSSVEKPNKLHIARTYNNIATVHDKEGRQKEALENMRNALRIFRGCLPSTHPEIAASLGNIGTIYYKNEQYSKAMSYYEKCLSIQEASLPSNHPDIVRTTGLMKQTFGQIKLSGNVLKKVVSSYSEAHEETSSFVQPFSGSVMASFQRLRNFCCCNPHTGQVNKCSRYLAWGLVCLVLTTVGAILYLLLRPITPDPHRTSVSLQTSNNAMLTSVKNQGTRSTITPSPTRPAKRALLLTDNSYVDAKNALANYMLTTNVTLTVLYGAIENYTGVPNAKIFNVVILFSPKWFAIDMPIAGQQTILNAQQAGTGVVLTEWASWRVHQQKQWHILASLCLTYPSGYAFVPHITFTNLMQDHPLWNALPTTFTSVTPISTSTNYVHGTETMLVAKCEICGGGQLGVVVQDQSDQGKGRIVQINHAIHTNGSLWDIDRNITQLIVNAVNWAAKST</sequence>
<keyword evidence="1" id="KW-0677">Repeat</keyword>